<proteinExistence type="predicted"/>
<evidence type="ECO:0000259" key="3">
    <source>
        <dbReference type="Pfam" id="PF02852"/>
    </source>
</evidence>
<dbReference type="Gene3D" id="3.50.50.60">
    <property type="entry name" value="FAD/NAD(P)-binding domain"/>
    <property type="match status" value="2"/>
</dbReference>
<comment type="caution">
    <text evidence="5">The sequence shown here is derived from an EMBL/GenBank/DDBJ whole genome shotgun (WGS) entry which is preliminary data.</text>
</comment>
<sequence>MERMRRLRTKISDLQVGDRKLRFRKAVICTGGRATVPPIPGLRESSYMTHVQLFNLTELPRRFVVIGGGPIGLEMAQSFRRFGSDVTLLEAAPRILGPEDPEASAILQRSLEADGVRVVVDAGIERVEDVDGGASIKIHLQPKGGPREEVVCDKLLVAAGRAANVENLGLEAAGVHIVVTNALFGGRGPPVLAPSTRVSGIVVPRVTFTEPEAERAGLEVDVFRADLEHNDRCILEGDHHGGFVKILCKKGTQQVVGGVIVAERAGEMLAEITLAAQHGIPVSALGHTVHPYPTAGEGVQQCALGYVRQHWEKLPPKA</sequence>
<dbReference type="Pfam" id="PF02852">
    <property type="entry name" value="Pyr_redox_dim"/>
    <property type="match status" value="1"/>
</dbReference>
<dbReference type="InterPro" id="IPR004099">
    <property type="entry name" value="Pyr_nucl-diS_OxRdtase_dimer"/>
</dbReference>
<name>A0ABN9U6T1_9DINO</name>
<reference evidence="5" key="1">
    <citation type="submission" date="2023-10" db="EMBL/GenBank/DDBJ databases">
        <authorList>
            <person name="Chen Y."/>
            <person name="Shah S."/>
            <person name="Dougan E. K."/>
            <person name="Thang M."/>
            <person name="Chan C."/>
        </authorList>
    </citation>
    <scope>NUCLEOTIDE SEQUENCE [LARGE SCALE GENOMIC DNA]</scope>
</reference>
<dbReference type="Gene3D" id="3.30.390.30">
    <property type="match status" value="1"/>
</dbReference>
<evidence type="ECO:0000256" key="2">
    <source>
        <dbReference type="ARBA" id="ARBA00022827"/>
    </source>
</evidence>
<gene>
    <name evidence="5" type="ORF">PCOR1329_LOCUS45408</name>
</gene>
<evidence type="ECO:0000313" key="6">
    <source>
        <dbReference type="Proteomes" id="UP001189429"/>
    </source>
</evidence>
<dbReference type="PRINTS" id="PR00368">
    <property type="entry name" value="FADPNR"/>
</dbReference>
<dbReference type="Pfam" id="PF07992">
    <property type="entry name" value="Pyr_redox_2"/>
    <property type="match status" value="1"/>
</dbReference>
<dbReference type="Proteomes" id="UP001189429">
    <property type="component" value="Unassembled WGS sequence"/>
</dbReference>
<dbReference type="PRINTS" id="PR00411">
    <property type="entry name" value="PNDRDTASEI"/>
</dbReference>
<dbReference type="InterPro" id="IPR023753">
    <property type="entry name" value="FAD/NAD-binding_dom"/>
</dbReference>
<dbReference type="PANTHER" id="PTHR43014">
    <property type="entry name" value="MERCURIC REDUCTASE"/>
    <property type="match status" value="1"/>
</dbReference>
<dbReference type="PANTHER" id="PTHR43014:SF2">
    <property type="entry name" value="MERCURIC REDUCTASE"/>
    <property type="match status" value="1"/>
</dbReference>
<protein>
    <recommendedName>
        <fullName evidence="7">Dihydrolipoyl dehydrogenase</fullName>
    </recommendedName>
</protein>
<dbReference type="EMBL" id="CAUYUJ010015460">
    <property type="protein sequence ID" value="CAK0854221.1"/>
    <property type="molecule type" value="Genomic_DNA"/>
</dbReference>
<dbReference type="InterPro" id="IPR016156">
    <property type="entry name" value="FAD/NAD-linked_Rdtase_dimer_sf"/>
</dbReference>
<evidence type="ECO:0008006" key="7">
    <source>
        <dbReference type="Google" id="ProtNLM"/>
    </source>
</evidence>
<evidence type="ECO:0000256" key="1">
    <source>
        <dbReference type="ARBA" id="ARBA00022630"/>
    </source>
</evidence>
<keyword evidence="6" id="KW-1185">Reference proteome</keyword>
<accession>A0ABN9U6T1</accession>
<dbReference type="InterPro" id="IPR036188">
    <property type="entry name" value="FAD/NAD-bd_sf"/>
</dbReference>
<dbReference type="SUPFAM" id="SSF51905">
    <property type="entry name" value="FAD/NAD(P)-binding domain"/>
    <property type="match status" value="1"/>
</dbReference>
<feature type="domain" description="Pyridine nucleotide-disulphide oxidoreductase dimerisation" evidence="3">
    <location>
        <begin position="199"/>
        <end position="301"/>
    </location>
</feature>
<dbReference type="SUPFAM" id="SSF55424">
    <property type="entry name" value="FAD/NAD-linked reductases, dimerisation (C-terminal) domain"/>
    <property type="match status" value="1"/>
</dbReference>
<keyword evidence="1" id="KW-0285">Flavoprotein</keyword>
<feature type="domain" description="FAD/NAD(P)-binding" evidence="4">
    <location>
        <begin position="16"/>
        <end position="177"/>
    </location>
</feature>
<evidence type="ECO:0000313" key="5">
    <source>
        <dbReference type="EMBL" id="CAK0854221.1"/>
    </source>
</evidence>
<evidence type="ECO:0000259" key="4">
    <source>
        <dbReference type="Pfam" id="PF07992"/>
    </source>
</evidence>
<organism evidence="5 6">
    <name type="scientific">Prorocentrum cordatum</name>
    <dbReference type="NCBI Taxonomy" id="2364126"/>
    <lineage>
        <taxon>Eukaryota</taxon>
        <taxon>Sar</taxon>
        <taxon>Alveolata</taxon>
        <taxon>Dinophyceae</taxon>
        <taxon>Prorocentrales</taxon>
        <taxon>Prorocentraceae</taxon>
        <taxon>Prorocentrum</taxon>
    </lineage>
</organism>
<keyword evidence="2" id="KW-0274">FAD</keyword>